<dbReference type="Proteomes" id="UP000789366">
    <property type="component" value="Unassembled WGS sequence"/>
</dbReference>
<feature type="non-terminal residue" evidence="1">
    <location>
        <position position="194"/>
    </location>
</feature>
<protein>
    <submittedName>
        <fullName evidence="1">1707_t:CDS:1</fullName>
    </submittedName>
</protein>
<accession>A0ACA9P5N1</accession>
<name>A0ACA9P5N1_9GLOM</name>
<reference evidence="1" key="1">
    <citation type="submission" date="2021-06" db="EMBL/GenBank/DDBJ databases">
        <authorList>
            <person name="Kallberg Y."/>
            <person name="Tangrot J."/>
            <person name="Rosling A."/>
        </authorList>
    </citation>
    <scope>NUCLEOTIDE SEQUENCE</scope>
    <source>
        <strain evidence="1">28 12/20/2015</strain>
    </source>
</reference>
<evidence type="ECO:0000313" key="1">
    <source>
        <dbReference type="EMBL" id="CAG8687586.1"/>
    </source>
</evidence>
<dbReference type="EMBL" id="CAJVPW010020049">
    <property type="protein sequence ID" value="CAG8687586.1"/>
    <property type="molecule type" value="Genomic_DNA"/>
</dbReference>
<gene>
    <name evidence="1" type="ORF">SPELUC_LOCUS10578</name>
</gene>
<keyword evidence="2" id="KW-1185">Reference proteome</keyword>
<feature type="non-terminal residue" evidence="1">
    <location>
        <position position="1"/>
    </location>
</feature>
<organism evidence="1 2">
    <name type="scientific">Cetraspora pellucida</name>
    <dbReference type="NCBI Taxonomy" id="1433469"/>
    <lineage>
        <taxon>Eukaryota</taxon>
        <taxon>Fungi</taxon>
        <taxon>Fungi incertae sedis</taxon>
        <taxon>Mucoromycota</taxon>
        <taxon>Glomeromycotina</taxon>
        <taxon>Glomeromycetes</taxon>
        <taxon>Diversisporales</taxon>
        <taxon>Gigasporaceae</taxon>
        <taxon>Cetraspora</taxon>
    </lineage>
</organism>
<proteinExistence type="predicted"/>
<comment type="caution">
    <text evidence="1">The sequence shown here is derived from an EMBL/GenBank/DDBJ whole genome shotgun (WGS) entry which is preliminary data.</text>
</comment>
<sequence length="194" mass="22166">MQPSQNNNNVSNITSPKKNLYFIENEKPQLKIQHDLSRGIGVIPSEHSEPAHEPIPTAIEDSSPYLMHHSSKSNDDYTSGSVPPYDIGYDSIEDDNNIEEDEGPLEALKRQEDAKRTPLQNKIYYFLEAPTSKWARAYSWLSLTVNLTSISILCVDSIPSIMGHEFYDRIWYVSLNQFRNPIIRCSVIDFFGNL</sequence>
<evidence type="ECO:0000313" key="2">
    <source>
        <dbReference type="Proteomes" id="UP000789366"/>
    </source>
</evidence>